<dbReference type="AlphaFoldDB" id="A0A1B1YQ69"/>
<evidence type="ECO:0000256" key="2">
    <source>
        <dbReference type="ARBA" id="ARBA00022797"/>
    </source>
</evidence>
<dbReference type="KEGG" id="gbi:PG2T_01045"/>
<dbReference type="InterPro" id="IPR000391">
    <property type="entry name" value="Rng_hydr_dOase-bsu"/>
</dbReference>
<accession>A0A1B1YQ69</accession>
<evidence type="ECO:0008006" key="7">
    <source>
        <dbReference type="Google" id="ProtNLM"/>
    </source>
</evidence>
<gene>
    <name evidence="5" type="ORF">PG2T_01045</name>
</gene>
<dbReference type="EMBL" id="CP014671">
    <property type="protein sequence ID" value="ANX02916.1"/>
    <property type="molecule type" value="Genomic_DNA"/>
</dbReference>
<evidence type="ECO:0000313" key="6">
    <source>
        <dbReference type="Proteomes" id="UP000092952"/>
    </source>
</evidence>
<keyword evidence="4" id="KW-0560">Oxidoreductase</keyword>
<evidence type="ECO:0000256" key="3">
    <source>
        <dbReference type="ARBA" id="ARBA00022964"/>
    </source>
</evidence>
<evidence type="ECO:0000313" key="5">
    <source>
        <dbReference type="EMBL" id="ANX02916.1"/>
    </source>
</evidence>
<evidence type="ECO:0000256" key="4">
    <source>
        <dbReference type="ARBA" id="ARBA00023002"/>
    </source>
</evidence>
<dbReference type="Proteomes" id="UP000092952">
    <property type="component" value="Chromosome"/>
</dbReference>
<proteinExistence type="inferred from homology"/>
<dbReference type="STRING" id="1810504.PG2T_01045"/>
<dbReference type="OrthoDB" id="7446267at2"/>
<dbReference type="SUPFAM" id="SSF54427">
    <property type="entry name" value="NTF2-like"/>
    <property type="match status" value="1"/>
</dbReference>
<keyword evidence="2" id="KW-0058">Aromatic hydrocarbons catabolism</keyword>
<dbReference type="Gene3D" id="3.10.450.50">
    <property type="match status" value="1"/>
</dbReference>
<dbReference type="InterPro" id="IPR032710">
    <property type="entry name" value="NTF2-like_dom_sf"/>
</dbReference>
<dbReference type="PANTHER" id="PTHR41534">
    <property type="entry name" value="BLR3401 PROTEIN"/>
    <property type="match status" value="1"/>
</dbReference>
<evidence type="ECO:0000256" key="1">
    <source>
        <dbReference type="ARBA" id="ARBA00009570"/>
    </source>
</evidence>
<keyword evidence="6" id="KW-1185">Reference proteome</keyword>
<dbReference type="RefSeq" id="WP_068802429.1">
    <property type="nucleotide sequence ID" value="NZ_CP014671.1"/>
</dbReference>
<dbReference type="Pfam" id="PF00866">
    <property type="entry name" value="Ring_hydroxyl_B"/>
    <property type="match status" value="1"/>
</dbReference>
<dbReference type="GO" id="GO:0019380">
    <property type="term" value="P:3-phenylpropionate catabolic process"/>
    <property type="evidence" value="ECO:0007669"/>
    <property type="project" value="TreeGrafter"/>
</dbReference>
<organism evidence="5 6">
    <name type="scientific">Immundisolibacter cernigliae</name>
    <dbReference type="NCBI Taxonomy" id="1810504"/>
    <lineage>
        <taxon>Bacteria</taxon>
        <taxon>Pseudomonadati</taxon>
        <taxon>Pseudomonadota</taxon>
        <taxon>Gammaproteobacteria</taxon>
        <taxon>Immundisolibacterales</taxon>
        <taxon>Immundisolibacteraceae</taxon>
        <taxon>Immundisolibacter</taxon>
    </lineage>
</organism>
<keyword evidence="3" id="KW-0223">Dioxygenase</keyword>
<name>A0A1B1YQ69_9GAMM</name>
<comment type="similarity">
    <text evidence="1">Belongs to the bacterial ring-hydroxylating dioxygenase beta subunit family.</text>
</comment>
<protein>
    <recommendedName>
        <fullName evidence="7">Benzoate 1,2-dioxygenase small subunit</fullName>
    </recommendedName>
</protein>
<dbReference type="GO" id="GO:0051213">
    <property type="term" value="F:dioxygenase activity"/>
    <property type="evidence" value="ECO:0007669"/>
    <property type="project" value="UniProtKB-KW"/>
</dbReference>
<dbReference type="PANTHER" id="PTHR41534:SF1">
    <property type="entry name" value="BLR3401 PROTEIN"/>
    <property type="match status" value="1"/>
</dbReference>
<reference evidence="6" key="1">
    <citation type="submission" date="2016-03" db="EMBL/GenBank/DDBJ databases">
        <title>Complete genome sequence of Solimmundus cernigliae, representing a novel lineage of polycyclic aromatic hydrocarbon degraders within the Gammaproteobacteria.</title>
        <authorList>
            <person name="Singleton D.R."/>
            <person name="Dickey A.N."/>
            <person name="Scholl E.H."/>
            <person name="Wright F.A."/>
            <person name="Aitken M.D."/>
        </authorList>
    </citation>
    <scope>NUCLEOTIDE SEQUENCE [LARGE SCALE GENOMIC DNA]</scope>
    <source>
        <strain evidence="6">TR3.2</strain>
    </source>
</reference>
<dbReference type="InParanoid" id="A0A1B1YQ69"/>
<sequence>MAIDIQLLAQVADCLLEEAACLDQRRWDDWLALYEDDCVFWLPAWDDDDVLNEDPDTQLSLIYLEGKPRLEERIWRIRSGLSSSLLRMPRVTHLVTNVRLAGARDGCQLVSANFQTDAFKHDEKRVDFFFGTYRYALRRRAEGFGIVHKKVVINNDIIPRQLDVFSV</sequence>
<dbReference type="CDD" id="cd00667">
    <property type="entry name" value="ring_hydroxylating_dioxygenases_beta"/>
    <property type="match status" value="1"/>
</dbReference>